<organism evidence="1 2">
    <name type="scientific">Cohnella fermenti</name>
    <dbReference type="NCBI Taxonomy" id="2565925"/>
    <lineage>
        <taxon>Bacteria</taxon>
        <taxon>Bacillati</taxon>
        <taxon>Bacillota</taxon>
        <taxon>Bacilli</taxon>
        <taxon>Bacillales</taxon>
        <taxon>Paenibacillaceae</taxon>
        <taxon>Cohnella</taxon>
    </lineage>
</organism>
<dbReference type="Pfam" id="PF07070">
    <property type="entry name" value="Spo0M"/>
    <property type="match status" value="1"/>
</dbReference>
<reference evidence="1 2" key="1">
    <citation type="submission" date="2019-04" db="EMBL/GenBank/DDBJ databases">
        <title>Cohnella sp. nov. isolated from preserved vegetables.</title>
        <authorList>
            <person name="Lin S.-Y."/>
            <person name="Hung M.-H."/>
            <person name="Young C.-C."/>
        </authorList>
    </citation>
    <scope>NUCLEOTIDE SEQUENCE [LARGE SCALE GENOMIC DNA]</scope>
    <source>
        <strain evidence="1 2">CC-MHH1044</strain>
    </source>
</reference>
<sequence>MSMFKRMLASAGIGAAKVDLVLDTDTVTAGDTIGGVVRIEGGRVEQQVDDVYAYVMTRYLKPSGGSVVEADAALTKILLAEGFTVEAERVYEFPVSFRLPLDTPVTLDRIPVWIQTGLDIKEAIDPKDQDYLQVKPHPYAAAVLEAASRLGLLLRKVSNEYDSSCNNALGVAFVQQFEFVPTSAFQGELDELELVFRLDEDGASLLLQIDRKARGLAGWLAEVAGADPDRDRFILLRIGREELDLGADRIAERLEATIRRHL</sequence>
<evidence type="ECO:0000313" key="1">
    <source>
        <dbReference type="EMBL" id="THF74133.1"/>
    </source>
</evidence>
<evidence type="ECO:0000313" key="2">
    <source>
        <dbReference type="Proteomes" id="UP000310636"/>
    </source>
</evidence>
<comment type="caution">
    <text evidence="1">The sequence shown here is derived from an EMBL/GenBank/DDBJ whole genome shotgun (WGS) entry which is preliminary data.</text>
</comment>
<gene>
    <name evidence="1" type="ORF">E6C55_26260</name>
</gene>
<dbReference type="Proteomes" id="UP000310636">
    <property type="component" value="Unassembled WGS sequence"/>
</dbReference>
<accession>A0A4S4BHV3</accession>
<dbReference type="RefSeq" id="WP_136372807.1">
    <property type="nucleotide sequence ID" value="NZ_SSOB01000044.1"/>
</dbReference>
<dbReference type="OrthoDB" id="2351239at2"/>
<name>A0A4S4BHV3_9BACL</name>
<dbReference type="AlphaFoldDB" id="A0A4S4BHV3"/>
<protein>
    <submittedName>
        <fullName evidence="1">Sporulation protein</fullName>
    </submittedName>
</protein>
<dbReference type="PANTHER" id="PTHR40053:SF1">
    <property type="entry name" value="SPORULATION-CONTROL PROTEIN SPO0M"/>
    <property type="match status" value="1"/>
</dbReference>
<keyword evidence="2" id="KW-1185">Reference proteome</keyword>
<dbReference type="EMBL" id="SSOB01000044">
    <property type="protein sequence ID" value="THF74133.1"/>
    <property type="molecule type" value="Genomic_DNA"/>
</dbReference>
<dbReference type="PANTHER" id="PTHR40053">
    <property type="entry name" value="SPORULATION-CONTROL PROTEIN SPO0M"/>
    <property type="match status" value="1"/>
</dbReference>
<proteinExistence type="predicted"/>
<dbReference type="InterPro" id="IPR009776">
    <property type="entry name" value="Spore_0_M"/>
</dbReference>